<feature type="coiled-coil region" evidence="1">
    <location>
        <begin position="17"/>
        <end position="51"/>
    </location>
</feature>
<keyword evidence="3" id="KW-1133">Transmembrane helix</keyword>
<dbReference type="RefSeq" id="WP_179169012.1">
    <property type="nucleotide sequence ID" value="NZ_CP058529.1"/>
</dbReference>
<name>A0A7D5KDJ6_9EURY</name>
<keyword evidence="1" id="KW-0175">Coiled coil</keyword>
<dbReference type="InterPro" id="IPR058288">
    <property type="entry name" value="DUF7982"/>
</dbReference>
<dbReference type="KEGG" id="halg:HUG10_07690"/>
<keyword evidence="3" id="KW-0812">Transmembrane</keyword>
<dbReference type="EMBL" id="CP058529">
    <property type="protein sequence ID" value="QLG27437.1"/>
    <property type="molecule type" value="Genomic_DNA"/>
</dbReference>
<keyword evidence="6" id="KW-1185">Reference proteome</keyword>
<protein>
    <recommendedName>
        <fullName evidence="4">DUF7982 domain-containing protein</fullName>
    </recommendedName>
</protein>
<evidence type="ECO:0000256" key="2">
    <source>
        <dbReference type="SAM" id="MobiDB-lite"/>
    </source>
</evidence>
<accession>A0A7D5KDJ6</accession>
<evidence type="ECO:0000313" key="5">
    <source>
        <dbReference type="EMBL" id="QLG27437.1"/>
    </source>
</evidence>
<proteinExistence type="predicted"/>
<dbReference type="Proteomes" id="UP000509750">
    <property type="component" value="Chromosome"/>
</dbReference>
<dbReference type="GeneID" id="56028705"/>
<reference evidence="5 6" key="1">
    <citation type="submission" date="2020-07" db="EMBL/GenBank/DDBJ databases">
        <title>Gai3-2, isolated from salt lake.</title>
        <authorList>
            <person name="Cui H."/>
            <person name="Shi X."/>
        </authorList>
    </citation>
    <scope>NUCLEOTIDE SEQUENCE [LARGE SCALE GENOMIC DNA]</scope>
    <source>
        <strain evidence="5 6">Gai3-2</strain>
    </source>
</reference>
<feature type="transmembrane region" description="Helical" evidence="3">
    <location>
        <begin position="80"/>
        <end position="98"/>
    </location>
</feature>
<sequence>MSTDVADVDESGGRPSEAAAAEEVVELRAKLDLLAEENQRLRAEYVRARQSQYRRAAIGLASVGLIGVAAGALLPGVRDTLLILGAIGLFGATLTYYLTPERFIAASVGRDVYGALATNEVAVADELGLSDHSVYVPLTGARPARLFVPHRSAYEVPPPDELESTFIITENPASRGLGLVPTGVPLYREFEQSTTGAVADDPAALAAQLGDAIVDVFELADATVADVDDEDGRATLRVTEPVFNSSARFDDPISSLFAVGMAVGLNTPVTAETVTTESGFVVTCNWADESEPAPTEGRDAGAADEAVPE</sequence>
<feature type="domain" description="DUF7982" evidence="4">
    <location>
        <begin position="26"/>
        <end position="286"/>
    </location>
</feature>
<evidence type="ECO:0000256" key="1">
    <source>
        <dbReference type="SAM" id="Coils"/>
    </source>
</evidence>
<evidence type="ECO:0000259" key="4">
    <source>
        <dbReference type="Pfam" id="PF25939"/>
    </source>
</evidence>
<feature type="transmembrane region" description="Helical" evidence="3">
    <location>
        <begin position="56"/>
        <end position="74"/>
    </location>
</feature>
<dbReference type="Pfam" id="PF25939">
    <property type="entry name" value="DUF7982"/>
    <property type="match status" value="1"/>
</dbReference>
<dbReference type="OrthoDB" id="214277at2157"/>
<evidence type="ECO:0000256" key="3">
    <source>
        <dbReference type="SAM" id="Phobius"/>
    </source>
</evidence>
<feature type="region of interest" description="Disordered" evidence="2">
    <location>
        <begin position="289"/>
        <end position="309"/>
    </location>
</feature>
<organism evidence="5 6">
    <name type="scientific">Halorarum halophilum</name>
    <dbReference type="NCBI Taxonomy" id="2743090"/>
    <lineage>
        <taxon>Archaea</taxon>
        <taxon>Methanobacteriati</taxon>
        <taxon>Methanobacteriota</taxon>
        <taxon>Stenosarchaea group</taxon>
        <taxon>Halobacteria</taxon>
        <taxon>Halobacteriales</taxon>
        <taxon>Haloferacaceae</taxon>
        <taxon>Halorarum</taxon>
    </lineage>
</organism>
<evidence type="ECO:0000313" key="6">
    <source>
        <dbReference type="Proteomes" id="UP000509750"/>
    </source>
</evidence>
<gene>
    <name evidence="5" type="ORF">HUG10_07690</name>
</gene>
<keyword evidence="3" id="KW-0472">Membrane</keyword>
<dbReference type="AlphaFoldDB" id="A0A7D5KDJ6"/>